<evidence type="ECO:0000256" key="9">
    <source>
        <dbReference type="SAM" id="SignalP"/>
    </source>
</evidence>
<feature type="signal peptide" evidence="9">
    <location>
        <begin position="1"/>
        <end position="26"/>
    </location>
</feature>
<dbReference type="RefSeq" id="WP_136400666.1">
    <property type="nucleotide sequence ID" value="NZ_CP036295.1"/>
</dbReference>
<feature type="transmembrane region" description="Helical" evidence="8">
    <location>
        <begin position="616"/>
        <end position="640"/>
    </location>
</feature>
<dbReference type="InterPro" id="IPR052702">
    <property type="entry name" value="MscS-like_channel"/>
</dbReference>
<evidence type="ECO:0000256" key="7">
    <source>
        <dbReference type="SAM" id="MobiDB-lite"/>
    </source>
</evidence>
<feature type="domain" description="Mechanosensitive ion channel transmembrane helices 2/3" evidence="12">
    <location>
        <begin position="661"/>
        <end position="701"/>
    </location>
</feature>
<feature type="compositionally biased region" description="Low complexity" evidence="7">
    <location>
        <begin position="872"/>
        <end position="884"/>
    </location>
</feature>
<dbReference type="Gene3D" id="3.30.70.100">
    <property type="match status" value="1"/>
</dbReference>
<dbReference type="InterPro" id="IPR049142">
    <property type="entry name" value="MS_channel_1st"/>
</dbReference>
<evidence type="ECO:0000259" key="10">
    <source>
        <dbReference type="Pfam" id="PF00924"/>
    </source>
</evidence>
<dbReference type="InterPro" id="IPR011066">
    <property type="entry name" value="MscS_channel_C_sf"/>
</dbReference>
<keyword evidence="4 8" id="KW-0812">Transmembrane</keyword>
<feature type="region of interest" description="Disordered" evidence="7">
    <location>
        <begin position="28"/>
        <end position="129"/>
    </location>
</feature>
<feature type="chain" id="PRO_5020599380" evidence="9">
    <location>
        <begin position="27"/>
        <end position="927"/>
    </location>
</feature>
<dbReference type="AlphaFoldDB" id="A0A4P7UJN2"/>
<keyword evidence="9" id="KW-0732">Signal</keyword>
<keyword evidence="3" id="KW-1003">Cell membrane</keyword>
<dbReference type="GO" id="GO:0005886">
    <property type="term" value="C:plasma membrane"/>
    <property type="evidence" value="ECO:0007669"/>
    <property type="project" value="UniProtKB-SubCell"/>
</dbReference>
<feature type="compositionally biased region" description="Basic residues" evidence="7">
    <location>
        <begin position="887"/>
        <end position="897"/>
    </location>
</feature>
<accession>A0A4P7UJN2</accession>
<keyword evidence="6 8" id="KW-0472">Membrane</keyword>
<dbReference type="Proteomes" id="UP000297065">
    <property type="component" value="Chromosome"/>
</dbReference>
<dbReference type="InterPro" id="IPR023408">
    <property type="entry name" value="MscS_beta-dom_sf"/>
</dbReference>
<dbReference type="InterPro" id="IPR049278">
    <property type="entry name" value="MS_channel_C"/>
</dbReference>
<dbReference type="PANTHER" id="PTHR30347">
    <property type="entry name" value="POTASSIUM CHANNEL RELATED"/>
    <property type="match status" value="1"/>
</dbReference>
<evidence type="ECO:0000313" key="14">
    <source>
        <dbReference type="Proteomes" id="UP000297065"/>
    </source>
</evidence>
<feature type="transmembrane region" description="Helical" evidence="8">
    <location>
        <begin position="661"/>
        <end position="679"/>
    </location>
</feature>
<feature type="transmembrane region" description="Helical" evidence="8">
    <location>
        <begin position="469"/>
        <end position="486"/>
    </location>
</feature>
<evidence type="ECO:0000256" key="5">
    <source>
        <dbReference type="ARBA" id="ARBA00022989"/>
    </source>
</evidence>
<proteinExistence type="inferred from homology"/>
<protein>
    <submittedName>
        <fullName evidence="13">Mechanosensitive ion channel</fullName>
    </submittedName>
</protein>
<dbReference type="OrthoDB" id="9799209at2"/>
<evidence type="ECO:0000256" key="2">
    <source>
        <dbReference type="ARBA" id="ARBA00008017"/>
    </source>
</evidence>
<organism evidence="13 14">
    <name type="scientific">Desulfovibrio desulfuricans</name>
    <dbReference type="NCBI Taxonomy" id="876"/>
    <lineage>
        <taxon>Bacteria</taxon>
        <taxon>Pseudomonadati</taxon>
        <taxon>Thermodesulfobacteriota</taxon>
        <taxon>Desulfovibrionia</taxon>
        <taxon>Desulfovibrionales</taxon>
        <taxon>Desulfovibrionaceae</taxon>
        <taxon>Desulfovibrio</taxon>
    </lineage>
</organism>
<dbReference type="InterPro" id="IPR006685">
    <property type="entry name" value="MscS_channel_2nd"/>
</dbReference>
<feature type="transmembrane region" description="Helical" evidence="8">
    <location>
        <begin position="349"/>
        <end position="368"/>
    </location>
</feature>
<gene>
    <name evidence="13" type="ORF">DDIC_12040</name>
</gene>
<evidence type="ECO:0000256" key="1">
    <source>
        <dbReference type="ARBA" id="ARBA00004651"/>
    </source>
</evidence>
<dbReference type="EMBL" id="CP036295">
    <property type="protein sequence ID" value="QCC86593.1"/>
    <property type="molecule type" value="Genomic_DNA"/>
</dbReference>
<feature type="compositionally biased region" description="Basic and acidic residues" evidence="7">
    <location>
        <begin position="36"/>
        <end position="123"/>
    </location>
</feature>
<feature type="transmembrane region" description="Helical" evidence="8">
    <location>
        <begin position="685"/>
        <end position="708"/>
    </location>
</feature>
<dbReference type="Pfam" id="PF00924">
    <property type="entry name" value="MS_channel_2nd"/>
    <property type="match status" value="1"/>
</dbReference>
<dbReference type="InterPro" id="IPR011014">
    <property type="entry name" value="MscS_channel_TM-2"/>
</dbReference>
<feature type="transmembrane region" description="Helical" evidence="8">
    <location>
        <begin position="564"/>
        <end position="589"/>
    </location>
</feature>
<dbReference type="Gene3D" id="1.10.287.1260">
    <property type="match status" value="1"/>
</dbReference>
<dbReference type="Gene3D" id="2.30.30.60">
    <property type="match status" value="1"/>
</dbReference>
<evidence type="ECO:0000313" key="13">
    <source>
        <dbReference type="EMBL" id="QCC86593.1"/>
    </source>
</evidence>
<reference evidence="13 14" key="1">
    <citation type="submission" date="2019-02" db="EMBL/GenBank/DDBJ databases">
        <title>Complete Genome Sequence of Desulfovibrio desulfuricans IC1, a Sulfonate Utilizing Anaerobe.</title>
        <authorList>
            <person name="Day L.A."/>
            <person name="De Leon K.B."/>
            <person name="Wall J.D."/>
        </authorList>
    </citation>
    <scope>NUCLEOTIDE SEQUENCE [LARGE SCALE GENOMIC DNA]</scope>
    <source>
        <strain evidence="13 14">IC1</strain>
    </source>
</reference>
<dbReference type="SUPFAM" id="SSF82861">
    <property type="entry name" value="Mechanosensitive channel protein MscS (YggB), transmembrane region"/>
    <property type="match status" value="1"/>
</dbReference>
<evidence type="ECO:0000259" key="11">
    <source>
        <dbReference type="Pfam" id="PF21082"/>
    </source>
</evidence>
<evidence type="ECO:0000256" key="4">
    <source>
        <dbReference type="ARBA" id="ARBA00022692"/>
    </source>
</evidence>
<evidence type="ECO:0000256" key="3">
    <source>
        <dbReference type="ARBA" id="ARBA00022475"/>
    </source>
</evidence>
<evidence type="ECO:0000256" key="6">
    <source>
        <dbReference type="ARBA" id="ARBA00023136"/>
    </source>
</evidence>
<evidence type="ECO:0000259" key="12">
    <source>
        <dbReference type="Pfam" id="PF21088"/>
    </source>
</evidence>
<feature type="domain" description="Mechanosensitive ion channel MscS C-terminal" evidence="11">
    <location>
        <begin position="777"/>
        <end position="859"/>
    </location>
</feature>
<dbReference type="Pfam" id="PF21082">
    <property type="entry name" value="MS_channel_3rd"/>
    <property type="match status" value="1"/>
</dbReference>
<dbReference type="SUPFAM" id="SSF82689">
    <property type="entry name" value="Mechanosensitive channel protein MscS (YggB), C-terminal domain"/>
    <property type="match status" value="1"/>
</dbReference>
<dbReference type="Pfam" id="PF21088">
    <property type="entry name" value="MS_channel_1st"/>
    <property type="match status" value="1"/>
</dbReference>
<name>A0A4P7UJN2_DESDE</name>
<keyword evidence="5 8" id="KW-1133">Transmembrane helix</keyword>
<comment type="subcellular location">
    <subcellularLocation>
        <location evidence="1">Cell membrane</location>
        <topology evidence="1">Multi-pass membrane protein</topology>
    </subcellularLocation>
</comment>
<evidence type="ECO:0000256" key="8">
    <source>
        <dbReference type="SAM" id="Phobius"/>
    </source>
</evidence>
<feature type="domain" description="Mechanosensitive ion channel MscS" evidence="10">
    <location>
        <begin position="702"/>
        <end position="769"/>
    </location>
</feature>
<feature type="transmembrane region" description="Helical" evidence="8">
    <location>
        <begin position="530"/>
        <end position="552"/>
    </location>
</feature>
<feature type="transmembrane region" description="Helical" evidence="8">
    <location>
        <begin position="389"/>
        <end position="406"/>
    </location>
</feature>
<feature type="region of interest" description="Disordered" evidence="7">
    <location>
        <begin position="872"/>
        <end position="927"/>
    </location>
</feature>
<sequence>MHAPKQLLFALLLTLCCALASPAVYAAETTPAAKQDAPKSDAGKADAAKADTAKSDAPKPDAAKPDTPKADAPKADTAKSDAGKTDAKKDSAKADKQDKSSAKADAKADAKTDEKAVEPKDGEAPIPTLPLRDPWEMVWSGQKTLLDEITQKATVMGDTFVQRSTNLSEKVQPFMEEARRLLVLLNTYKNWPNPVEAVSRRITSTVLDLRKVLDPVMGARTEVQALLERVGYLADSMPEDLHDGSLSPEMQEYAKTLVLTRLRLTAVMAQYDSALAPALALIKRLEKMQEEINAQIPLLWKNYYLQSPVPWLSPDAWADFGRQMHNSVQGMILRLPVEIPVTAERWGTALLRFVVCLLLTGVLTTLLYRRWASHDTVSGTVRHIFRVSLPWLCVGLALLGSSLSASGEFFRLFLALGNLCLIVAQIHLAWDLRLLKYPEVQQQKPPFWILIQPTLCSYVLLYLPLTKPLVLVIWLGIVIASIVRQHRRPKLDLGPLHVETSVLECEPMVLWICLVLTLGGLHIYSMVLYLLFVSCSLALQLCLGGMALVSSLNDRLPQEGVRAALAHLAVALSAPVVLVAAIVGVSQWVGTLPGGMYLLQHYVLRGVNVGATQFNIVHLLLIITMFYLTRTAVAMGSRFLARLPKQGLAIDSTLIPPMQTAFTYALWCCFGLFVLRALGMELSNLAMVAGGLSVGIGFGMQTIVNNFLSGLILIFSRTLQAGDVVEVGGTQGRVRKISVRATMVETFDNALIIVPNSEFVASRLINWTRNSRTVRREIKVGVAYGSDADQVMKILLAMANANSNVLKYPPPSVAFADFGASTLDFSLKFWVRDYDVAVSTASDIRVEIEREFREQHIDIAFPQLDVNIKELPPSAKAPLPSAEPRASKRRAPRRPRRVLPAAAKSSKPGDKNAPAATPDDGDDDENS</sequence>
<dbReference type="PANTHER" id="PTHR30347:SF1">
    <property type="entry name" value="MECHANOSENSITIVE CHANNEL MSCK"/>
    <property type="match status" value="1"/>
</dbReference>
<dbReference type="GO" id="GO:0008381">
    <property type="term" value="F:mechanosensitive monoatomic ion channel activity"/>
    <property type="evidence" value="ECO:0007669"/>
    <property type="project" value="UniProtKB-ARBA"/>
</dbReference>
<dbReference type="InterPro" id="IPR010920">
    <property type="entry name" value="LSM_dom_sf"/>
</dbReference>
<comment type="similarity">
    <text evidence="2">Belongs to the MscS (TC 1.A.23) family.</text>
</comment>
<dbReference type="SUPFAM" id="SSF50182">
    <property type="entry name" value="Sm-like ribonucleoproteins"/>
    <property type="match status" value="1"/>
</dbReference>